<dbReference type="AlphaFoldDB" id="A0AA39Q3I7"/>
<feature type="transmembrane region" description="Helical" evidence="2">
    <location>
        <begin position="83"/>
        <end position="105"/>
    </location>
</feature>
<protein>
    <recommendedName>
        <fullName evidence="3">DUF6534 domain-containing protein</fullName>
    </recommendedName>
</protein>
<feature type="transmembrane region" description="Helical" evidence="2">
    <location>
        <begin position="163"/>
        <end position="181"/>
    </location>
</feature>
<feature type="region of interest" description="Disordered" evidence="1">
    <location>
        <begin position="304"/>
        <end position="326"/>
    </location>
</feature>
<evidence type="ECO:0000256" key="2">
    <source>
        <dbReference type="SAM" id="Phobius"/>
    </source>
</evidence>
<evidence type="ECO:0000313" key="4">
    <source>
        <dbReference type="EMBL" id="KAK0494569.1"/>
    </source>
</evidence>
<feature type="transmembrane region" description="Helical" evidence="2">
    <location>
        <begin position="202"/>
        <end position="221"/>
    </location>
</feature>
<sequence length="372" mass="41066">MAEALLSGTFGAFLIGIIASSCLFGVTCTQTWYYYTRYSDGTVLKVMVGTIWTLEVLHLAFGSHAIYYYVILHYGDPAALTEVTWSVSLNVSVTALIALLVYLYYARRIYQLSNYNIPLVAVVVIPSICRLGTSMCITGYSLHLKYYILFDRSTMASLIRASLALYVVTDLLVALLLCYFLHSSRTGIKRTDTLINRLMVYAVHNGLITSVADIFVIAFNIAYPKNLVYLAVYQVVANLYSNSFLATLNARRPTKPVNNNFSTNVNTLGLSTFGTHSRRLADTERAGNTNKRHVDINVTTTVEIMGDTDGNSSSDSGSKAAEANKLPPCRADELKLNSTGRQVLLTPALSGLQRGGGLLQRHRVRSCGRRFE</sequence>
<feature type="compositionally biased region" description="Low complexity" evidence="1">
    <location>
        <begin position="307"/>
        <end position="318"/>
    </location>
</feature>
<gene>
    <name evidence="4" type="ORF">EDD18DRAFT_1355304</name>
</gene>
<evidence type="ECO:0000313" key="5">
    <source>
        <dbReference type="Proteomes" id="UP001175228"/>
    </source>
</evidence>
<reference evidence="4" key="1">
    <citation type="submission" date="2023-06" db="EMBL/GenBank/DDBJ databases">
        <authorList>
            <consortium name="Lawrence Berkeley National Laboratory"/>
            <person name="Ahrendt S."/>
            <person name="Sahu N."/>
            <person name="Indic B."/>
            <person name="Wong-Bajracharya J."/>
            <person name="Merenyi Z."/>
            <person name="Ke H.-M."/>
            <person name="Monk M."/>
            <person name="Kocsube S."/>
            <person name="Drula E."/>
            <person name="Lipzen A."/>
            <person name="Balint B."/>
            <person name="Henrissat B."/>
            <person name="Andreopoulos B."/>
            <person name="Martin F.M."/>
            <person name="Harder C.B."/>
            <person name="Rigling D."/>
            <person name="Ford K.L."/>
            <person name="Foster G.D."/>
            <person name="Pangilinan J."/>
            <person name="Papanicolaou A."/>
            <person name="Barry K."/>
            <person name="LaButti K."/>
            <person name="Viragh M."/>
            <person name="Koriabine M."/>
            <person name="Yan M."/>
            <person name="Riley R."/>
            <person name="Champramary S."/>
            <person name="Plett K.L."/>
            <person name="Tsai I.J."/>
            <person name="Slot J."/>
            <person name="Sipos G."/>
            <person name="Plett J."/>
            <person name="Nagy L.G."/>
            <person name="Grigoriev I.V."/>
        </authorList>
    </citation>
    <scope>NUCLEOTIDE SEQUENCE</scope>
    <source>
        <strain evidence="4">HWK02</strain>
    </source>
</reference>
<feature type="domain" description="DUF6534" evidence="3">
    <location>
        <begin position="167"/>
        <end position="252"/>
    </location>
</feature>
<keyword evidence="2" id="KW-1133">Transmembrane helix</keyword>
<feature type="transmembrane region" description="Helical" evidence="2">
    <location>
        <begin position="227"/>
        <end position="248"/>
    </location>
</feature>
<proteinExistence type="predicted"/>
<name>A0AA39Q3I7_9AGAR</name>
<keyword evidence="5" id="KW-1185">Reference proteome</keyword>
<dbReference type="PANTHER" id="PTHR40465:SF1">
    <property type="entry name" value="DUF6534 DOMAIN-CONTAINING PROTEIN"/>
    <property type="match status" value="1"/>
</dbReference>
<keyword evidence="2" id="KW-0472">Membrane</keyword>
<dbReference type="PANTHER" id="PTHR40465">
    <property type="entry name" value="CHROMOSOME 1, WHOLE GENOME SHOTGUN SEQUENCE"/>
    <property type="match status" value="1"/>
</dbReference>
<keyword evidence="2" id="KW-0812">Transmembrane</keyword>
<feature type="transmembrane region" description="Helical" evidence="2">
    <location>
        <begin position="47"/>
        <end position="71"/>
    </location>
</feature>
<comment type="caution">
    <text evidence="4">The sequence shown here is derived from an EMBL/GenBank/DDBJ whole genome shotgun (WGS) entry which is preliminary data.</text>
</comment>
<feature type="transmembrane region" description="Helical" evidence="2">
    <location>
        <begin position="117"/>
        <end position="143"/>
    </location>
</feature>
<dbReference type="Pfam" id="PF20152">
    <property type="entry name" value="DUF6534"/>
    <property type="match status" value="1"/>
</dbReference>
<evidence type="ECO:0000259" key="3">
    <source>
        <dbReference type="Pfam" id="PF20152"/>
    </source>
</evidence>
<accession>A0AA39Q3I7</accession>
<feature type="transmembrane region" description="Helical" evidence="2">
    <location>
        <begin position="12"/>
        <end position="35"/>
    </location>
</feature>
<dbReference type="EMBL" id="JAUEPU010000020">
    <property type="protein sequence ID" value="KAK0494569.1"/>
    <property type="molecule type" value="Genomic_DNA"/>
</dbReference>
<dbReference type="Proteomes" id="UP001175228">
    <property type="component" value="Unassembled WGS sequence"/>
</dbReference>
<dbReference type="InterPro" id="IPR045339">
    <property type="entry name" value="DUF6534"/>
</dbReference>
<evidence type="ECO:0000256" key="1">
    <source>
        <dbReference type="SAM" id="MobiDB-lite"/>
    </source>
</evidence>
<organism evidence="4 5">
    <name type="scientific">Armillaria luteobubalina</name>
    <dbReference type="NCBI Taxonomy" id="153913"/>
    <lineage>
        <taxon>Eukaryota</taxon>
        <taxon>Fungi</taxon>
        <taxon>Dikarya</taxon>
        <taxon>Basidiomycota</taxon>
        <taxon>Agaricomycotina</taxon>
        <taxon>Agaricomycetes</taxon>
        <taxon>Agaricomycetidae</taxon>
        <taxon>Agaricales</taxon>
        <taxon>Marasmiineae</taxon>
        <taxon>Physalacriaceae</taxon>
        <taxon>Armillaria</taxon>
    </lineage>
</organism>